<dbReference type="OrthoDB" id="10252032at2759"/>
<dbReference type="Pfam" id="PF05178">
    <property type="entry name" value="Kri1"/>
    <property type="match status" value="1"/>
</dbReference>
<evidence type="ECO:0000259" key="4">
    <source>
        <dbReference type="Pfam" id="PF12936"/>
    </source>
</evidence>
<feature type="region of interest" description="Disordered" evidence="3">
    <location>
        <begin position="328"/>
        <end position="352"/>
    </location>
</feature>
<evidence type="ECO:0000256" key="2">
    <source>
        <dbReference type="SAM" id="Coils"/>
    </source>
</evidence>
<evidence type="ECO:0000313" key="5">
    <source>
        <dbReference type="EMBL" id="KAJ1909879.1"/>
    </source>
</evidence>
<keyword evidence="2" id="KW-0175">Coiled coil</keyword>
<dbReference type="PANTHER" id="PTHR14490">
    <property type="entry name" value="ZINC FINGER, ZZ TYPE"/>
    <property type="match status" value="1"/>
</dbReference>
<dbReference type="InterPro" id="IPR018034">
    <property type="entry name" value="Kri1"/>
</dbReference>
<reference evidence="5" key="1">
    <citation type="submission" date="2022-07" db="EMBL/GenBank/DDBJ databases">
        <title>Phylogenomic reconstructions and comparative analyses of Kickxellomycotina fungi.</title>
        <authorList>
            <person name="Reynolds N.K."/>
            <person name="Stajich J.E."/>
            <person name="Barry K."/>
            <person name="Grigoriev I.V."/>
            <person name="Crous P."/>
            <person name="Smith M.E."/>
        </authorList>
    </citation>
    <scope>NUCLEOTIDE SEQUENCE</scope>
    <source>
        <strain evidence="5">RSA 861</strain>
    </source>
</reference>
<protein>
    <submittedName>
        <fullName evidence="5">Ribosome biogenesis protein Kri1</fullName>
    </submittedName>
</protein>
<evidence type="ECO:0000256" key="1">
    <source>
        <dbReference type="ARBA" id="ARBA00007473"/>
    </source>
</evidence>
<feature type="domain" description="Kri1-like C-terminal" evidence="4">
    <location>
        <begin position="546"/>
        <end position="611"/>
    </location>
</feature>
<dbReference type="PANTHER" id="PTHR14490:SF5">
    <property type="entry name" value="PROTEIN KRI1 HOMOLOG"/>
    <property type="match status" value="1"/>
</dbReference>
<dbReference type="GO" id="GO:0000447">
    <property type="term" value="P:endonucleolytic cleavage in ITS1 to separate SSU-rRNA from 5.8S rRNA and LSU-rRNA from tricistronic rRNA transcript (SSU-rRNA, 5.8S rRNA, LSU-rRNA)"/>
    <property type="evidence" value="ECO:0007669"/>
    <property type="project" value="TreeGrafter"/>
</dbReference>
<feature type="compositionally biased region" description="Low complexity" evidence="3">
    <location>
        <begin position="180"/>
        <end position="204"/>
    </location>
</feature>
<comment type="similarity">
    <text evidence="1">Belongs to the KRI1 family.</text>
</comment>
<sequence>MPPYGNHGRRFGSGANSGRTNQHWNKQPADQEASFANAVPLGDPNQNLDNVYGDDSIGHGLDSLTSSSEEEDETGDLMTPDVDLQIFKAIGAIRSKDQRLYDDQSNFFSAEELRKSRQEWEAKLKARELERKRKGADARTNRPKAAPTGADESSDTSSDSSSASSNSDSSSDSSDDSDSASDTSSSSSGRSSSDASSSSSSSSSSDDDDDSDAESASDSEIINTKKKVTSAQDIKDHQRTQEELKRALLRAADGEDDEEEAEDFLAIKAKTSAELEREEDDYKEFLLENINKDDNAAQAFRDWSNADEKGPISADDKFLMDYILNQNWKGGDKPKKGKGASAKLPDDDEDEEEVEVQEEFEDHYNHRFDDGTKAFHALPINESSSVRRKDNRRKLARQRVAERKLEEKQAKLKELARLRAEKKREIWDRLQTIREITGNKTAGFDDLDLDGEFDPEKHEAMMGKLLENDENQFGEGGEGPGEKPVWDDEDYGDYGDLEDDSASRSTKKLPVGDDDFIMDADYLPGGDNYDGSEAPAPPNKKPKKMASDIMDDVYDLGYEDIIDGMPTRFKYQKVEKEDFGLSAVDILLANEDELNAYVDQNAFSPYLNPDVPSHRFTPREEDRARLQNRLNQKISTLPENAEEAESMPITLFASEVIGAAVVVAVDLVALVSEAAGAGVGDVVWHTAKLNVKATAMIGLRPNPLNLSP</sequence>
<comment type="caution">
    <text evidence="5">The sequence shown here is derived from an EMBL/GenBank/DDBJ whole genome shotgun (WGS) entry which is preliminary data.</text>
</comment>
<gene>
    <name evidence="5" type="primary">kri1_3</name>
    <name evidence="5" type="ORF">IWQ60_010942</name>
</gene>
<feature type="compositionally biased region" description="Acidic residues" evidence="3">
    <location>
        <begin position="487"/>
        <end position="500"/>
    </location>
</feature>
<feature type="region of interest" description="Disordered" evidence="3">
    <location>
        <begin position="1"/>
        <end position="79"/>
    </location>
</feature>
<feature type="region of interest" description="Disordered" evidence="3">
    <location>
        <begin position="128"/>
        <end position="240"/>
    </location>
</feature>
<dbReference type="EMBL" id="JANBPT010001131">
    <property type="protein sequence ID" value="KAJ1909879.1"/>
    <property type="molecule type" value="Genomic_DNA"/>
</dbReference>
<dbReference type="InterPro" id="IPR024626">
    <property type="entry name" value="Kri1-like_C"/>
</dbReference>
<dbReference type="GO" id="GO:0030686">
    <property type="term" value="C:90S preribosome"/>
    <property type="evidence" value="ECO:0007669"/>
    <property type="project" value="TreeGrafter"/>
</dbReference>
<feature type="compositionally biased region" description="Polar residues" evidence="3">
    <location>
        <begin position="14"/>
        <end position="25"/>
    </location>
</feature>
<evidence type="ECO:0000256" key="3">
    <source>
        <dbReference type="SAM" id="MobiDB-lite"/>
    </source>
</evidence>
<feature type="compositionally biased region" description="Basic and acidic residues" evidence="3">
    <location>
        <begin position="128"/>
        <end position="140"/>
    </location>
</feature>
<evidence type="ECO:0000313" key="6">
    <source>
        <dbReference type="Proteomes" id="UP001150569"/>
    </source>
</evidence>
<proteinExistence type="inferred from homology"/>
<accession>A0A9W7ZIE9</accession>
<feature type="coiled-coil region" evidence="2">
    <location>
        <begin position="398"/>
        <end position="425"/>
    </location>
</feature>
<feature type="compositionally biased region" description="Acidic residues" evidence="3">
    <location>
        <begin position="205"/>
        <end position="217"/>
    </location>
</feature>
<dbReference type="AlphaFoldDB" id="A0A9W7ZIE9"/>
<name>A0A9W7ZIE9_9FUNG</name>
<keyword evidence="6" id="KW-1185">Reference proteome</keyword>
<dbReference type="GO" id="GO:0005730">
    <property type="term" value="C:nucleolus"/>
    <property type="evidence" value="ECO:0007669"/>
    <property type="project" value="TreeGrafter"/>
</dbReference>
<feature type="region of interest" description="Disordered" evidence="3">
    <location>
        <begin position="464"/>
        <end position="545"/>
    </location>
</feature>
<dbReference type="Pfam" id="PF12936">
    <property type="entry name" value="Kri1_C"/>
    <property type="match status" value="1"/>
</dbReference>
<dbReference type="Proteomes" id="UP001150569">
    <property type="component" value="Unassembled WGS sequence"/>
</dbReference>
<organism evidence="5 6">
    <name type="scientific">Tieghemiomyces parasiticus</name>
    <dbReference type="NCBI Taxonomy" id="78921"/>
    <lineage>
        <taxon>Eukaryota</taxon>
        <taxon>Fungi</taxon>
        <taxon>Fungi incertae sedis</taxon>
        <taxon>Zoopagomycota</taxon>
        <taxon>Kickxellomycotina</taxon>
        <taxon>Dimargaritomycetes</taxon>
        <taxon>Dimargaritales</taxon>
        <taxon>Dimargaritaceae</taxon>
        <taxon>Tieghemiomyces</taxon>
    </lineage>
</organism>
<feature type="compositionally biased region" description="Low complexity" evidence="3">
    <location>
        <begin position="155"/>
        <end position="172"/>
    </location>
</feature>